<comment type="caution">
    <text evidence="1">The sequence shown here is derived from an EMBL/GenBank/DDBJ whole genome shotgun (WGS) entry which is preliminary data.</text>
</comment>
<protein>
    <submittedName>
        <fullName evidence="1">Uncharacterized protein</fullName>
    </submittedName>
</protein>
<name>A0ACB8V3Q2_9EURO</name>
<reference evidence="1" key="1">
    <citation type="journal article" date="2022" name="bioRxiv">
        <title>Population genetic analysis of Ophidiomyces ophidiicola, the causative agent of snake fungal disease, indicates recent introductions to the USA.</title>
        <authorList>
            <person name="Ladner J.T."/>
            <person name="Palmer J.M."/>
            <person name="Ettinger C.L."/>
            <person name="Stajich J.E."/>
            <person name="Farrell T.M."/>
            <person name="Glorioso B.M."/>
            <person name="Lawson B."/>
            <person name="Price S.J."/>
            <person name="Stengle A.G."/>
            <person name="Grear D.A."/>
            <person name="Lorch J.M."/>
        </authorList>
    </citation>
    <scope>NUCLEOTIDE SEQUENCE</scope>
    <source>
        <strain evidence="1">NWHC 24266-5</strain>
    </source>
</reference>
<accession>A0ACB8V3Q2</accession>
<organism evidence="1">
    <name type="scientific">Ophidiomyces ophidiicola</name>
    <dbReference type="NCBI Taxonomy" id="1387563"/>
    <lineage>
        <taxon>Eukaryota</taxon>
        <taxon>Fungi</taxon>
        <taxon>Dikarya</taxon>
        <taxon>Ascomycota</taxon>
        <taxon>Pezizomycotina</taxon>
        <taxon>Eurotiomycetes</taxon>
        <taxon>Eurotiomycetidae</taxon>
        <taxon>Onygenales</taxon>
        <taxon>Onygenaceae</taxon>
        <taxon>Ophidiomyces</taxon>
    </lineage>
</organism>
<evidence type="ECO:0000313" key="1">
    <source>
        <dbReference type="EMBL" id="KAI2392100.1"/>
    </source>
</evidence>
<gene>
    <name evidence="1" type="ORF">LOY88_000756</name>
</gene>
<proteinExistence type="predicted"/>
<sequence length="137" mass="14025">MKFFTAASFFALATIAAAAPGTGYGAAPPSSNSNQVIAQCGNQNLSCCNKEINKVDAKGVDSDFGVLSGIAKNINLENLSIFDQCSKLDIGLGIIGAGLTDILNQKCKQTVACCQQNESNANGLVAVAVPCIPVNAL</sequence>
<dbReference type="EMBL" id="JALBCA010000008">
    <property type="protein sequence ID" value="KAI2392100.1"/>
    <property type="molecule type" value="Genomic_DNA"/>
</dbReference>